<evidence type="ECO:0000256" key="2">
    <source>
        <dbReference type="ARBA" id="ARBA00023136"/>
    </source>
</evidence>
<keyword evidence="6" id="KW-1185">Reference proteome</keyword>
<feature type="signal peptide" evidence="3">
    <location>
        <begin position="1"/>
        <end position="22"/>
    </location>
</feature>
<dbReference type="PANTHER" id="PTHR35603">
    <property type="match status" value="1"/>
</dbReference>
<dbReference type="EMBL" id="CP060711">
    <property type="protein sequence ID" value="QNN46175.1"/>
    <property type="molecule type" value="Genomic_DNA"/>
</dbReference>
<keyword evidence="2" id="KW-0472">Membrane</keyword>
<evidence type="ECO:0000313" key="5">
    <source>
        <dbReference type="EMBL" id="QNN46175.1"/>
    </source>
</evidence>
<gene>
    <name evidence="5" type="ORF">H9L17_13485</name>
</gene>
<keyword evidence="3" id="KW-0732">Signal</keyword>
<evidence type="ECO:0000256" key="3">
    <source>
        <dbReference type="SAM" id="SignalP"/>
    </source>
</evidence>
<proteinExistence type="predicted"/>
<accession>A0A7G9QS50</accession>
<feature type="chain" id="PRO_5028998285" evidence="3">
    <location>
        <begin position="23"/>
        <end position="229"/>
    </location>
</feature>
<dbReference type="RefSeq" id="WP_187569937.1">
    <property type="nucleotide sequence ID" value="NZ_CP060711.1"/>
</dbReference>
<organism evidence="5 6">
    <name type="scientific">Thermomonas brevis</name>
    <dbReference type="NCBI Taxonomy" id="215691"/>
    <lineage>
        <taxon>Bacteria</taxon>
        <taxon>Pseudomonadati</taxon>
        <taxon>Pseudomonadota</taxon>
        <taxon>Gammaproteobacteria</taxon>
        <taxon>Lysobacterales</taxon>
        <taxon>Lysobacteraceae</taxon>
        <taxon>Thermomonas</taxon>
    </lineage>
</organism>
<dbReference type="InterPro" id="IPR051407">
    <property type="entry name" value="Bact_OM_lipoprot/Surf_antigen"/>
</dbReference>
<reference evidence="5 6" key="1">
    <citation type="submission" date="2020-08" db="EMBL/GenBank/DDBJ databases">
        <title>Genome sequence of Thermomonas brevis KACC 16975T.</title>
        <authorList>
            <person name="Hyun D.-W."/>
            <person name="Bae J.-W."/>
        </authorList>
    </citation>
    <scope>NUCLEOTIDE SEQUENCE [LARGE SCALE GENOMIC DNA]</scope>
    <source>
        <strain evidence="5 6">KACC 16975</strain>
    </source>
</reference>
<dbReference type="Pfam" id="PF05433">
    <property type="entry name" value="Rick_17kDa_Anti"/>
    <property type="match status" value="1"/>
</dbReference>
<dbReference type="Proteomes" id="UP000515977">
    <property type="component" value="Chromosome"/>
</dbReference>
<sequence>MKRLIASLLALGLAAGSTAAFAQSGYDRYDAPYDGRYDDGYSESYRTGGDGEAYYDDARVIRVDPVLEGGYRTVAGDSRRCYETTTAGGYRDDGYYARSGRYDDGYGRRPYGDNASRSMATIAGGVIGAVLGSHVGGGSGRFAATTVGSMVGGIAGREIYDQSQRTRYERPTTVRVCDPEPVRGGYAGYSGGDASAYDVTYEYNGRRYTRRMDYHPGDRIRVRVEVMPQ</sequence>
<dbReference type="KEGG" id="tbv:H9L17_13485"/>
<protein>
    <submittedName>
        <fullName evidence="5">Glycine zipper 2TM domain-containing protein</fullName>
    </submittedName>
</protein>
<dbReference type="AlphaFoldDB" id="A0A7G9QS50"/>
<evidence type="ECO:0000313" key="6">
    <source>
        <dbReference type="Proteomes" id="UP000515977"/>
    </source>
</evidence>
<evidence type="ECO:0000259" key="4">
    <source>
        <dbReference type="Pfam" id="PF05433"/>
    </source>
</evidence>
<evidence type="ECO:0000256" key="1">
    <source>
        <dbReference type="ARBA" id="ARBA00004370"/>
    </source>
</evidence>
<dbReference type="GO" id="GO:0019867">
    <property type="term" value="C:outer membrane"/>
    <property type="evidence" value="ECO:0007669"/>
    <property type="project" value="InterPro"/>
</dbReference>
<dbReference type="InterPro" id="IPR008816">
    <property type="entry name" value="Gly_zipper_2TM_dom"/>
</dbReference>
<feature type="domain" description="Glycine zipper 2TM" evidence="4">
    <location>
        <begin position="120"/>
        <end position="159"/>
    </location>
</feature>
<dbReference type="PANTHER" id="PTHR35603:SF2">
    <property type="entry name" value="OUTER MEMBRANE LIPOPROTEIN"/>
    <property type="match status" value="1"/>
</dbReference>
<comment type="subcellular location">
    <subcellularLocation>
        <location evidence="1">Membrane</location>
    </subcellularLocation>
</comment>
<name>A0A7G9QS50_9GAMM</name>